<dbReference type="Gene3D" id="3.30.40.10">
    <property type="entry name" value="Zinc/RING finger domain, C3HC4 (zinc finger)"/>
    <property type="match status" value="1"/>
</dbReference>
<dbReference type="Pfam" id="PF00622">
    <property type="entry name" value="SPRY"/>
    <property type="match status" value="1"/>
</dbReference>
<dbReference type="SMART" id="SM00502">
    <property type="entry name" value="BBC"/>
    <property type="match status" value="1"/>
</dbReference>
<dbReference type="GO" id="GO:0008270">
    <property type="term" value="F:zinc ion binding"/>
    <property type="evidence" value="ECO:0007669"/>
    <property type="project" value="UniProtKB-KW"/>
</dbReference>
<evidence type="ECO:0000313" key="12">
    <source>
        <dbReference type="Proteomes" id="UP000186698"/>
    </source>
</evidence>
<proteinExistence type="predicted"/>
<dbReference type="Gene3D" id="3.30.160.60">
    <property type="entry name" value="Classic Zinc Finger"/>
    <property type="match status" value="1"/>
</dbReference>
<dbReference type="PROSITE" id="PS50188">
    <property type="entry name" value="B302_SPRY"/>
    <property type="match status" value="1"/>
</dbReference>
<keyword evidence="7" id="KW-0175">Coiled coil</keyword>
<dbReference type="InterPro" id="IPR001841">
    <property type="entry name" value="Znf_RING"/>
</dbReference>
<dbReference type="CDD" id="cd12891">
    <property type="entry name" value="SPRY_PRY_C-I_2"/>
    <property type="match status" value="1"/>
</dbReference>
<dbReference type="SUPFAM" id="SSF57845">
    <property type="entry name" value="B-box zinc-binding domain"/>
    <property type="match status" value="1"/>
</dbReference>
<evidence type="ECO:0000259" key="9">
    <source>
        <dbReference type="PROSITE" id="PS50089"/>
    </source>
</evidence>
<dbReference type="GeneID" id="108704439"/>
<evidence type="ECO:0000313" key="13">
    <source>
        <dbReference type="RefSeq" id="XP_018096485.1"/>
    </source>
</evidence>
<dbReference type="InterPro" id="IPR051051">
    <property type="entry name" value="E3_ubiq-ligase_TRIM/RNF"/>
</dbReference>
<dbReference type="InterPro" id="IPR001870">
    <property type="entry name" value="B30.2/SPRY"/>
</dbReference>
<dbReference type="PRINTS" id="PR01407">
    <property type="entry name" value="BUTYPHLNCDUF"/>
</dbReference>
<dbReference type="PROSITE" id="PS50089">
    <property type="entry name" value="ZF_RING_2"/>
    <property type="match status" value="1"/>
</dbReference>
<keyword evidence="12" id="KW-1185">Reference proteome</keyword>
<evidence type="ECO:0000256" key="5">
    <source>
        <dbReference type="ARBA" id="ARBA00022833"/>
    </source>
</evidence>
<dbReference type="InterPro" id="IPR003649">
    <property type="entry name" value="Bbox_C"/>
</dbReference>
<keyword evidence="2" id="KW-0479">Metal-binding</keyword>
<feature type="domain" description="RING-type" evidence="9">
    <location>
        <begin position="12"/>
        <end position="57"/>
    </location>
</feature>
<keyword evidence="3 8" id="KW-0863">Zinc-finger</keyword>
<dbReference type="Pfam" id="PF00643">
    <property type="entry name" value="zf-B_box"/>
    <property type="match status" value="1"/>
</dbReference>
<feature type="domain" description="B30.2/SPRY" evidence="11">
    <location>
        <begin position="286"/>
        <end position="474"/>
    </location>
</feature>
<dbReference type="OrthoDB" id="6105938at2759"/>
<evidence type="ECO:0000256" key="2">
    <source>
        <dbReference type="ARBA" id="ARBA00022723"/>
    </source>
</evidence>
<dbReference type="Proteomes" id="UP000186698">
    <property type="component" value="Chromosome 8S"/>
</dbReference>
<dbReference type="InterPro" id="IPR027370">
    <property type="entry name" value="Znf-RING_euk"/>
</dbReference>
<dbReference type="PANTHER" id="PTHR25465:SF42">
    <property type="entry name" value="E3 UBIQUITIN-PROTEIN LIGASE TRIM39"/>
    <property type="match status" value="1"/>
</dbReference>
<dbReference type="Pfam" id="PF13765">
    <property type="entry name" value="PRY"/>
    <property type="match status" value="1"/>
</dbReference>
<reference evidence="13" key="1">
    <citation type="submission" date="2025-08" db="UniProtKB">
        <authorList>
            <consortium name="RefSeq"/>
        </authorList>
    </citation>
    <scope>IDENTIFICATION</scope>
    <source>
        <strain evidence="13">J_2021</strain>
        <tissue evidence="13">Erythrocytes</tissue>
    </source>
</reference>
<dbReference type="InterPro" id="IPR013083">
    <property type="entry name" value="Znf_RING/FYVE/PHD"/>
</dbReference>
<keyword evidence="5" id="KW-0862">Zinc</keyword>
<name>A0A8J0U7F6_XENLA</name>
<feature type="domain" description="B box-type" evidence="10">
    <location>
        <begin position="81"/>
        <end position="122"/>
    </location>
</feature>
<evidence type="ECO:0000256" key="1">
    <source>
        <dbReference type="ARBA" id="ARBA00022588"/>
    </source>
</evidence>
<dbReference type="GO" id="GO:0005737">
    <property type="term" value="C:cytoplasm"/>
    <property type="evidence" value="ECO:0007669"/>
    <property type="project" value="UniProtKB-ARBA"/>
</dbReference>
<evidence type="ECO:0000256" key="4">
    <source>
        <dbReference type="ARBA" id="ARBA00022786"/>
    </source>
</evidence>
<sequence>MAAADLSSDLTCSVCQEIYRDPVTLPCGHTFCKHCIGKTMTVQKDYLETDPSCPECRQRYRKGLELKRNVTLRNIAERLLPDNIKCPAHNEHLKYYCWEDGACICESCCQVGEHKQHVVELLSEASEKQKDKLRDVLKKLTPERGETERQVQILQASNEEVKEKVAGERVRVTTLFKGIRKMLEELEKQNLDEVTKQEKRLSFPFTDLIMKLEEKKRKLSTKICDIEQLCNMADPLTFLQAHGSDIAALQCIGNEEHEGRERDGQNVPPVGDLDLDLIPETLLEGLATIVTVVQGWRIYGKKVTDMLMDRNTTGDNVQVSRDGKSVSYSKTDQHYPQNPERFHISQGLSFTSFSSGRHYWEVEGSESGHWKVGVAYPSIKRNGGESFLGNNNKSWCLSRWENIYSVMHNNNWTNLSHGPSCGRIRISLDYEAGCLSFYELSGSIRHLHTFTGTFTEPLHAAFWVWENTCVRIIS</sequence>
<dbReference type="PANTHER" id="PTHR25465">
    <property type="entry name" value="B-BOX DOMAIN CONTAINING"/>
    <property type="match status" value="1"/>
</dbReference>
<evidence type="ECO:0000256" key="6">
    <source>
        <dbReference type="ARBA" id="ARBA00022859"/>
    </source>
</evidence>
<dbReference type="Pfam" id="PF13445">
    <property type="entry name" value="zf-RING_UBOX"/>
    <property type="match status" value="1"/>
</dbReference>
<keyword evidence="4" id="KW-0833">Ubl conjugation pathway</keyword>
<dbReference type="InterPro" id="IPR003877">
    <property type="entry name" value="SPRY_dom"/>
</dbReference>
<dbReference type="GO" id="GO:0045087">
    <property type="term" value="P:innate immune response"/>
    <property type="evidence" value="ECO:0007669"/>
    <property type="project" value="UniProtKB-KW"/>
</dbReference>
<dbReference type="InterPro" id="IPR000315">
    <property type="entry name" value="Znf_B-box"/>
</dbReference>
<dbReference type="InterPro" id="IPR003879">
    <property type="entry name" value="Butyrophylin_SPRY"/>
</dbReference>
<dbReference type="SMART" id="SM00184">
    <property type="entry name" value="RING"/>
    <property type="match status" value="1"/>
</dbReference>
<dbReference type="InterPro" id="IPR043136">
    <property type="entry name" value="B30.2/SPRY_sf"/>
</dbReference>
<dbReference type="CDD" id="cd19769">
    <property type="entry name" value="Bbox2_TRIM16-like"/>
    <property type="match status" value="1"/>
</dbReference>
<dbReference type="Pfam" id="PF25600">
    <property type="entry name" value="TRIM_CC"/>
    <property type="match status" value="1"/>
</dbReference>
<dbReference type="KEGG" id="xla:108704439"/>
<dbReference type="SMART" id="SM00589">
    <property type="entry name" value="PRY"/>
    <property type="match status" value="1"/>
</dbReference>
<dbReference type="InterPro" id="IPR017907">
    <property type="entry name" value="Znf_RING_CS"/>
</dbReference>
<evidence type="ECO:0000256" key="3">
    <source>
        <dbReference type="ARBA" id="ARBA00022771"/>
    </source>
</evidence>
<evidence type="ECO:0000259" key="11">
    <source>
        <dbReference type="PROSITE" id="PS50188"/>
    </source>
</evidence>
<dbReference type="SMART" id="SM00449">
    <property type="entry name" value="SPRY"/>
    <property type="match status" value="1"/>
</dbReference>
<dbReference type="InterPro" id="IPR006574">
    <property type="entry name" value="PRY"/>
</dbReference>
<dbReference type="InterPro" id="IPR058030">
    <property type="entry name" value="TRIM8/14/16/25/29/45/65_CC"/>
</dbReference>
<dbReference type="SUPFAM" id="SSF57850">
    <property type="entry name" value="RING/U-box"/>
    <property type="match status" value="1"/>
</dbReference>
<dbReference type="PROSITE" id="PS50119">
    <property type="entry name" value="ZF_BBOX"/>
    <property type="match status" value="1"/>
</dbReference>
<dbReference type="SUPFAM" id="SSF49899">
    <property type="entry name" value="Concanavalin A-like lectins/glucanases"/>
    <property type="match status" value="1"/>
</dbReference>
<evidence type="ECO:0000256" key="7">
    <source>
        <dbReference type="ARBA" id="ARBA00023054"/>
    </source>
</evidence>
<dbReference type="RefSeq" id="XP_018096485.1">
    <property type="nucleotide sequence ID" value="XM_018240996.2"/>
</dbReference>
<keyword evidence="6" id="KW-0391">Immunity</keyword>
<dbReference type="AlphaFoldDB" id="A0A8J0U7F6"/>
<dbReference type="InterPro" id="IPR013320">
    <property type="entry name" value="ConA-like_dom_sf"/>
</dbReference>
<protein>
    <submittedName>
        <fullName evidence="13">E3 ubiquitin-protein ligase TRIM39</fullName>
    </submittedName>
</protein>
<dbReference type="SMART" id="SM00336">
    <property type="entry name" value="BBOX"/>
    <property type="match status" value="1"/>
</dbReference>
<evidence type="ECO:0000256" key="8">
    <source>
        <dbReference type="PROSITE-ProRule" id="PRU00024"/>
    </source>
</evidence>
<accession>A0A8J0U7F6</accession>
<organism evidence="12 13">
    <name type="scientific">Xenopus laevis</name>
    <name type="common">African clawed frog</name>
    <dbReference type="NCBI Taxonomy" id="8355"/>
    <lineage>
        <taxon>Eukaryota</taxon>
        <taxon>Metazoa</taxon>
        <taxon>Chordata</taxon>
        <taxon>Craniata</taxon>
        <taxon>Vertebrata</taxon>
        <taxon>Euteleostomi</taxon>
        <taxon>Amphibia</taxon>
        <taxon>Batrachia</taxon>
        <taxon>Anura</taxon>
        <taxon>Pipoidea</taxon>
        <taxon>Pipidae</taxon>
        <taxon>Xenopodinae</taxon>
        <taxon>Xenopus</taxon>
        <taxon>Xenopus</taxon>
    </lineage>
</organism>
<gene>
    <name evidence="13" type="primary">LOC108704439</name>
</gene>
<evidence type="ECO:0000259" key="10">
    <source>
        <dbReference type="PROSITE" id="PS50119"/>
    </source>
</evidence>
<dbReference type="PROSITE" id="PS00518">
    <property type="entry name" value="ZF_RING_1"/>
    <property type="match status" value="1"/>
</dbReference>
<dbReference type="Gene3D" id="2.60.120.920">
    <property type="match status" value="1"/>
</dbReference>
<keyword evidence="1" id="KW-0399">Innate immunity</keyword>